<dbReference type="Proteomes" id="UP000092993">
    <property type="component" value="Unassembled WGS sequence"/>
</dbReference>
<accession>A0A1C7LV26</accession>
<feature type="compositionally biased region" description="Acidic residues" evidence="1">
    <location>
        <begin position="53"/>
        <end position="67"/>
    </location>
</feature>
<organism evidence="2 3">
    <name type="scientific">Grifola frondosa</name>
    <name type="common">Maitake</name>
    <name type="synonym">Polyporus frondosus</name>
    <dbReference type="NCBI Taxonomy" id="5627"/>
    <lineage>
        <taxon>Eukaryota</taxon>
        <taxon>Fungi</taxon>
        <taxon>Dikarya</taxon>
        <taxon>Basidiomycota</taxon>
        <taxon>Agaricomycotina</taxon>
        <taxon>Agaricomycetes</taxon>
        <taxon>Polyporales</taxon>
        <taxon>Grifolaceae</taxon>
        <taxon>Grifola</taxon>
    </lineage>
</organism>
<dbReference type="AlphaFoldDB" id="A0A1C7LV26"/>
<evidence type="ECO:0000256" key="1">
    <source>
        <dbReference type="SAM" id="MobiDB-lite"/>
    </source>
</evidence>
<feature type="compositionally biased region" description="Polar residues" evidence="1">
    <location>
        <begin position="43"/>
        <end position="52"/>
    </location>
</feature>
<gene>
    <name evidence="2" type="ORF">A0H81_13214</name>
</gene>
<proteinExistence type="predicted"/>
<keyword evidence="3" id="KW-1185">Reference proteome</keyword>
<feature type="region of interest" description="Disordered" evidence="1">
    <location>
        <begin position="1"/>
        <end position="103"/>
    </location>
</feature>
<name>A0A1C7LV26_GRIFR</name>
<reference evidence="2 3" key="1">
    <citation type="submission" date="2016-03" db="EMBL/GenBank/DDBJ databases">
        <title>Whole genome sequencing of Grifola frondosa 9006-11.</title>
        <authorList>
            <person name="Min B."/>
            <person name="Park H."/>
            <person name="Kim J.-G."/>
            <person name="Cho H."/>
            <person name="Oh Y.-L."/>
            <person name="Kong W.-S."/>
            <person name="Choi I.-G."/>
        </authorList>
    </citation>
    <scope>NUCLEOTIDE SEQUENCE [LARGE SCALE GENOMIC DNA]</scope>
    <source>
        <strain evidence="2 3">9006-11</strain>
    </source>
</reference>
<feature type="compositionally biased region" description="Basic residues" evidence="1">
    <location>
        <begin position="82"/>
        <end position="103"/>
    </location>
</feature>
<evidence type="ECO:0000313" key="3">
    <source>
        <dbReference type="Proteomes" id="UP000092993"/>
    </source>
</evidence>
<protein>
    <submittedName>
        <fullName evidence="2">Uncharacterized protein</fullName>
    </submittedName>
</protein>
<sequence length="103" mass="11286">MARVDKPQQTSPPLGSPSGLQRDLNNDVINIDATYPNALPYPTANQDNSAQDAESETQSESAVDELEPTSKKLVEAIIPSSRVKRKHSSRAKLSSAKRRRVTK</sequence>
<evidence type="ECO:0000313" key="2">
    <source>
        <dbReference type="EMBL" id="OBZ66684.1"/>
    </source>
</evidence>
<comment type="caution">
    <text evidence="2">The sequence shown here is derived from an EMBL/GenBank/DDBJ whole genome shotgun (WGS) entry which is preliminary data.</text>
</comment>
<dbReference type="EMBL" id="LUGG01000027">
    <property type="protein sequence ID" value="OBZ66684.1"/>
    <property type="molecule type" value="Genomic_DNA"/>
</dbReference>